<evidence type="ECO:0000256" key="1">
    <source>
        <dbReference type="SAM" id="MobiDB-lite"/>
    </source>
</evidence>
<dbReference type="Gene3D" id="2.40.100.10">
    <property type="entry name" value="Cyclophilin-like"/>
    <property type="match status" value="1"/>
</dbReference>
<feature type="compositionally biased region" description="Basic residues" evidence="1">
    <location>
        <begin position="177"/>
        <end position="194"/>
    </location>
</feature>
<dbReference type="PROSITE" id="PS50072">
    <property type="entry name" value="CSA_PPIASE_2"/>
    <property type="match status" value="1"/>
</dbReference>
<dbReference type="STRING" id="151549.A0A4C1Y1F2"/>
<evidence type="ECO:0000313" key="5">
    <source>
        <dbReference type="Proteomes" id="UP000299102"/>
    </source>
</evidence>
<feature type="region of interest" description="Disordered" evidence="1">
    <location>
        <begin position="322"/>
        <end position="787"/>
    </location>
</feature>
<dbReference type="InterPro" id="IPR029000">
    <property type="entry name" value="Cyclophilin-like_dom_sf"/>
</dbReference>
<dbReference type="Proteomes" id="UP000299102">
    <property type="component" value="Unassembled WGS sequence"/>
</dbReference>
<dbReference type="Pfam" id="PF00160">
    <property type="entry name" value="Pro_isomerase"/>
    <property type="match status" value="1"/>
</dbReference>
<feature type="compositionally biased region" description="Basic residues" evidence="1">
    <location>
        <begin position="751"/>
        <end position="762"/>
    </location>
</feature>
<sequence length="787" mass="91817">MDISRLFFFTVLTYVNFLLATSSTNSIEENQLSAVLNDYNKSTPKQSRFEGDRKVERSTKIWGCHGCIVGVVRVAQRAWRRGLRLPALTRLSCVCCRTTQPAPHLDNVHVVFGRVVGGAALVRQLEAAPVDRHARPLQDITVINCGQLVKLKSGKKRKTDKEHQESGAESDEEHSHRHDKKKKKEKKEKKKKRHQSEASGEEADPEAEIPPHPLAVTSKIDPREIPDVPANKFLMRGGRDQDKSDRQDPRRERDRMRYRERERHAYTRSGRIIKGRGVFRYRTPSRSRSRSRSVTPPHWRQAQRRMIKLSEIERVEQDKLVKEPSAPIFQPKVEEKKPNNANEGGTPEMPREKEEKEEGECDTTMEQSHHEKVDYNALDFEAEVENEDEYHGNKERRRGSGSRRRARSPPAAAAAPAPPRDNKSDMLALALGVNPKHDDLPPRSPPRRREGLVSTIGSYSGPRLASAVGLGGDTGARGRGPDSSGRGDDYDPFILLRSTFNREKPKDFKGKEYRKEDRPERYDNRREREKEDRRDRQRDEKHRDERERDREDKRDKLKDERDREQRREKYAADREEKKDKYRDDEKDRRDRYKNEKKENDRKEESRPKRMEVKYDRERLYDREKNDLMTAKQAETGREDRRREEKTPKKQDGREERKKSTKSRERTKSPAPQGTSARAPNERQYTPDRPADTSQAKQDKERQEARKELMEIVRLIKSRQRDRERNAALADIPSIKEKKKKRAKSSSGSSRSRSRSRSRKRRGKSEGSKSRGRRRRSRARNSSSDSSD</sequence>
<keyword evidence="4" id="KW-0413">Isomerase</keyword>
<reference evidence="4 5" key="1">
    <citation type="journal article" date="2019" name="Commun. Biol.">
        <title>The bagworm genome reveals a unique fibroin gene that provides high tensile strength.</title>
        <authorList>
            <person name="Kono N."/>
            <person name="Nakamura H."/>
            <person name="Ohtoshi R."/>
            <person name="Tomita M."/>
            <person name="Numata K."/>
            <person name="Arakawa K."/>
        </authorList>
    </citation>
    <scope>NUCLEOTIDE SEQUENCE [LARGE SCALE GENOMIC DNA]</scope>
</reference>
<gene>
    <name evidence="4" type="primary">CYP-1</name>
    <name evidence="4" type="ORF">EVAR_43963_1</name>
</gene>
<feature type="domain" description="PPIase cyclophilin-type" evidence="3">
    <location>
        <begin position="98"/>
        <end position="147"/>
    </location>
</feature>
<feature type="region of interest" description="Disordered" evidence="1">
    <location>
        <begin position="153"/>
        <end position="303"/>
    </location>
</feature>
<feature type="compositionally biased region" description="Basic residues" evidence="1">
    <location>
        <begin position="271"/>
        <end position="291"/>
    </location>
</feature>
<feature type="chain" id="PRO_5020028425" evidence="2">
    <location>
        <begin position="21"/>
        <end position="787"/>
    </location>
</feature>
<dbReference type="InterPro" id="IPR002130">
    <property type="entry name" value="Cyclophilin-type_PPIase_dom"/>
</dbReference>
<feature type="compositionally biased region" description="Basic and acidic residues" evidence="1">
    <location>
        <begin position="634"/>
        <end position="667"/>
    </location>
</feature>
<proteinExistence type="predicted"/>
<evidence type="ECO:0000256" key="2">
    <source>
        <dbReference type="SAM" id="SignalP"/>
    </source>
</evidence>
<feature type="compositionally biased region" description="Basic and acidic residues" evidence="1">
    <location>
        <begin position="435"/>
        <end position="451"/>
    </location>
</feature>
<organism evidence="4 5">
    <name type="scientific">Eumeta variegata</name>
    <name type="common">Bagworm moth</name>
    <name type="synonym">Eumeta japonica</name>
    <dbReference type="NCBI Taxonomy" id="151549"/>
    <lineage>
        <taxon>Eukaryota</taxon>
        <taxon>Metazoa</taxon>
        <taxon>Ecdysozoa</taxon>
        <taxon>Arthropoda</taxon>
        <taxon>Hexapoda</taxon>
        <taxon>Insecta</taxon>
        <taxon>Pterygota</taxon>
        <taxon>Neoptera</taxon>
        <taxon>Endopterygota</taxon>
        <taxon>Lepidoptera</taxon>
        <taxon>Glossata</taxon>
        <taxon>Ditrysia</taxon>
        <taxon>Tineoidea</taxon>
        <taxon>Psychidae</taxon>
        <taxon>Oiketicinae</taxon>
        <taxon>Eumeta</taxon>
    </lineage>
</organism>
<accession>A0A4C1Y1F2</accession>
<keyword evidence="2" id="KW-0732">Signal</keyword>
<comment type="caution">
    <text evidence="4">The sequence shown here is derived from an EMBL/GenBank/DDBJ whole genome shotgun (WGS) entry which is preliminary data.</text>
</comment>
<feature type="signal peptide" evidence="2">
    <location>
        <begin position="1"/>
        <end position="20"/>
    </location>
</feature>
<name>A0A4C1Y1F2_EUMVA</name>
<evidence type="ECO:0000259" key="3">
    <source>
        <dbReference type="PROSITE" id="PS50072"/>
    </source>
</evidence>
<protein>
    <submittedName>
        <fullName evidence="4">Peptidyl-prolyl cis-trans isomerase 1</fullName>
    </submittedName>
</protein>
<feature type="compositionally biased region" description="Basic and acidic residues" evidence="1">
    <location>
        <begin position="684"/>
        <end position="710"/>
    </location>
</feature>
<feature type="compositionally biased region" description="Basic residues" evidence="1">
    <location>
        <begin position="769"/>
        <end position="778"/>
    </location>
</feature>
<dbReference type="EMBL" id="BGZK01001018">
    <property type="protein sequence ID" value="GBP68632.1"/>
    <property type="molecule type" value="Genomic_DNA"/>
</dbReference>
<dbReference type="AlphaFoldDB" id="A0A4C1Y1F2"/>
<dbReference type="GO" id="GO:0003755">
    <property type="term" value="F:peptidyl-prolyl cis-trans isomerase activity"/>
    <property type="evidence" value="ECO:0007669"/>
    <property type="project" value="InterPro"/>
</dbReference>
<dbReference type="SUPFAM" id="SSF50891">
    <property type="entry name" value="Cyclophilin-like"/>
    <property type="match status" value="1"/>
</dbReference>
<feature type="compositionally biased region" description="Basic residues" evidence="1">
    <location>
        <begin position="394"/>
        <end position="407"/>
    </location>
</feature>
<evidence type="ECO:0000313" key="4">
    <source>
        <dbReference type="EMBL" id="GBP68632.1"/>
    </source>
</evidence>
<dbReference type="OrthoDB" id="6630374at2759"/>
<feature type="compositionally biased region" description="Basic and acidic residues" evidence="1">
    <location>
        <begin position="237"/>
        <end position="265"/>
    </location>
</feature>
<feature type="compositionally biased region" description="Gly residues" evidence="1">
    <location>
        <begin position="469"/>
        <end position="478"/>
    </location>
</feature>
<feature type="compositionally biased region" description="Basic and acidic residues" evidence="1">
    <location>
        <begin position="500"/>
        <end position="626"/>
    </location>
</feature>
<keyword evidence="5" id="KW-1185">Reference proteome</keyword>